<comment type="catalytic activity">
    <reaction evidence="1">
        <text>inosine + phosphate = alpha-D-ribose 1-phosphate + hypoxanthine</text>
        <dbReference type="Rhea" id="RHEA:27646"/>
        <dbReference type="ChEBI" id="CHEBI:17368"/>
        <dbReference type="ChEBI" id="CHEBI:17596"/>
        <dbReference type="ChEBI" id="CHEBI:43474"/>
        <dbReference type="ChEBI" id="CHEBI:57720"/>
        <dbReference type="EC" id="2.4.2.1"/>
    </reaction>
    <physiologicalReaction direction="left-to-right" evidence="1">
        <dbReference type="Rhea" id="RHEA:27647"/>
    </physiologicalReaction>
</comment>
<comment type="catalytic activity">
    <reaction evidence="9">
        <text>S-methyl-5'-thioadenosine + phosphate = 5-(methylsulfanyl)-alpha-D-ribose 1-phosphate + adenine</text>
        <dbReference type="Rhea" id="RHEA:11852"/>
        <dbReference type="ChEBI" id="CHEBI:16708"/>
        <dbReference type="ChEBI" id="CHEBI:17509"/>
        <dbReference type="ChEBI" id="CHEBI:43474"/>
        <dbReference type="ChEBI" id="CHEBI:58533"/>
        <dbReference type="EC" id="2.4.2.28"/>
    </reaction>
    <physiologicalReaction direction="left-to-right" evidence="9">
        <dbReference type="Rhea" id="RHEA:11853"/>
    </physiologicalReaction>
</comment>
<dbReference type="InterPro" id="IPR011324">
    <property type="entry name" value="Cytotoxic_necrot_fac-like_cat"/>
</dbReference>
<dbReference type="GO" id="GO:0017061">
    <property type="term" value="F:S-methyl-5-thioadenosine phosphorylase activity"/>
    <property type="evidence" value="ECO:0007669"/>
    <property type="project" value="UniProtKB-EC"/>
</dbReference>
<evidence type="ECO:0000256" key="4">
    <source>
        <dbReference type="ARBA" id="ARBA00022723"/>
    </source>
</evidence>
<evidence type="ECO:0000256" key="2">
    <source>
        <dbReference type="ARBA" id="ARBA00007353"/>
    </source>
</evidence>
<keyword evidence="4" id="KW-0479">Metal-binding</keyword>
<name>A0A5A7MS31_9PROT</name>
<evidence type="ECO:0000256" key="7">
    <source>
        <dbReference type="ARBA" id="ARBA00047989"/>
    </source>
</evidence>
<dbReference type="EMBL" id="BKCM01000009">
    <property type="protein sequence ID" value="GER01272.1"/>
    <property type="molecule type" value="Genomic_DNA"/>
</dbReference>
<organism evidence="11 13">
    <name type="scientific">Iodidimonas gelatinilytica</name>
    <dbReference type="NCBI Taxonomy" id="1236966"/>
    <lineage>
        <taxon>Bacteria</taxon>
        <taxon>Pseudomonadati</taxon>
        <taxon>Pseudomonadota</taxon>
        <taxon>Alphaproteobacteria</taxon>
        <taxon>Iodidimonadales</taxon>
        <taxon>Iodidimonadaceae</taxon>
        <taxon>Iodidimonas</taxon>
    </lineage>
</organism>
<dbReference type="PANTHER" id="PTHR30616:SF2">
    <property type="entry name" value="PURINE NUCLEOSIDE PHOSPHORYLASE LACC1"/>
    <property type="match status" value="1"/>
</dbReference>
<evidence type="ECO:0000256" key="5">
    <source>
        <dbReference type="ARBA" id="ARBA00022801"/>
    </source>
</evidence>
<keyword evidence="3" id="KW-0808">Transferase</keyword>
<dbReference type="RefSeq" id="WP_150000209.1">
    <property type="nucleotide sequence ID" value="NZ_BKCL01000004.1"/>
</dbReference>
<comment type="caution">
    <text evidence="11">The sequence shown here is derived from an EMBL/GenBank/DDBJ whole genome shotgun (WGS) entry which is preliminary data.</text>
</comment>
<evidence type="ECO:0000256" key="6">
    <source>
        <dbReference type="ARBA" id="ARBA00022833"/>
    </source>
</evidence>
<evidence type="ECO:0000313" key="14">
    <source>
        <dbReference type="Proteomes" id="UP000325187"/>
    </source>
</evidence>
<dbReference type="InterPro" id="IPR003730">
    <property type="entry name" value="Cu_polyphenol_OxRdtase"/>
</dbReference>
<comment type="catalytic activity">
    <reaction evidence="7">
        <text>adenosine + H2O + H(+) = inosine + NH4(+)</text>
        <dbReference type="Rhea" id="RHEA:24408"/>
        <dbReference type="ChEBI" id="CHEBI:15377"/>
        <dbReference type="ChEBI" id="CHEBI:15378"/>
        <dbReference type="ChEBI" id="CHEBI:16335"/>
        <dbReference type="ChEBI" id="CHEBI:17596"/>
        <dbReference type="ChEBI" id="CHEBI:28938"/>
        <dbReference type="EC" id="3.5.4.4"/>
    </reaction>
    <physiologicalReaction direction="left-to-right" evidence="7">
        <dbReference type="Rhea" id="RHEA:24409"/>
    </physiologicalReaction>
</comment>
<keyword evidence="14" id="KW-1185">Reference proteome</keyword>
<dbReference type="GO" id="GO:0005507">
    <property type="term" value="F:copper ion binding"/>
    <property type="evidence" value="ECO:0007669"/>
    <property type="project" value="TreeGrafter"/>
</dbReference>
<comment type="catalytic activity">
    <reaction evidence="8">
        <text>adenosine + phosphate = alpha-D-ribose 1-phosphate + adenine</text>
        <dbReference type="Rhea" id="RHEA:27642"/>
        <dbReference type="ChEBI" id="CHEBI:16335"/>
        <dbReference type="ChEBI" id="CHEBI:16708"/>
        <dbReference type="ChEBI" id="CHEBI:43474"/>
        <dbReference type="ChEBI" id="CHEBI:57720"/>
        <dbReference type="EC" id="2.4.2.1"/>
    </reaction>
    <physiologicalReaction direction="left-to-right" evidence="8">
        <dbReference type="Rhea" id="RHEA:27643"/>
    </physiologicalReaction>
</comment>
<reference evidence="13 14" key="1">
    <citation type="submission" date="2019-09" db="EMBL/GenBank/DDBJ databases">
        <title>NBRP : Genome information of microbial organism related human and environment.</title>
        <authorList>
            <person name="Hattori M."/>
            <person name="Oshima K."/>
            <person name="Inaba H."/>
            <person name="Suda W."/>
            <person name="Sakamoto M."/>
            <person name="Iino T."/>
            <person name="Kitahara M."/>
            <person name="Oshida Y."/>
            <person name="Iida T."/>
            <person name="Kudo T."/>
            <person name="Itoh T."/>
            <person name="Ohkuma M."/>
        </authorList>
    </citation>
    <scope>NUCLEOTIDE SEQUENCE [LARGE SCALE GENOMIC DNA]</scope>
    <source>
        <strain evidence="11 13">Hi-2</strain>
        <strain evidence="12 14">Mie-1</strain>
    </source>
</reference>
<dbReference type="SUPFAM" id="SSF64438">
    <property type="entry name" value="CNF1/YfiH-like putative cysteine hydrolases"/>
    <property type="match status" value="1"/>
</dbReference>
<evidence type="ECO:0000256" key="9">
    <source>
        <dbReference type="ARBA" id="ARBA00049893"/>
    </source>
</evidence>
<comment type="similarity">
    <text evidence="2 10">Belongs to the purine nucleoside phosphorylase YfiH/LACC1 family.</text>
</comment>
<dbReference type="PROSITE" id="PS51257">
    <property type="entry name" value="PROKAR_LIPOPROTEIN"/>
    <property type="match status" value="1"/>
</dbReference>
<evidence type="ECO:0000256" key="8">
    <source>
        <dbReference type="ARBA" id="ARBA00048968"/>
    </source>
</evidence>
<dbReference type="EMBL" id="BKCL01000004">
    <property type="protein sequence ID" value="GEQ97778.1"/>
    <property type="molecule type" value="Genomic_DNA"/>
</dbReference>
<accession>A0A5A7MS31</accession>
<proteinExistence type="inferred from homology"/>
<keyword evidence="6" id="KW-0862">Zinc</keyword>
<dbReference type="Proteomes" id="UP000325187">
    <property type="component" value="Unassembled WGS sequence"/>
</dbReference>
<keyword evidence="5" id="KW-0378">Hydrolase</keyword>
<dbReference type="AlphaFoldDB" id="A0A5A7MS31"/>
<evidence type="ECO:0000256" key="10">
    <source>
        <dbReference type="RuleBase" id="RU361274"/>
    </source>
</evidence>
<evidence type="ECO:0000256" key="1">
    <source>
        <dbReference type="ARBA" id="ARBA00000553"/>
    </source>
</evidence>
<evidence type="ECO:0000313" key="11">
    <source>
        <dbReference type="EMBL" id="GEQ97778.1"/>
    </source>
</evidence>
<gene>
    <name evidence="11" type="ORF">JCM17844_14150</name>
    <name evidence="12" type="ORF">JCM17845_18950</name>
</gene>
<dbReference type="Pfam" id="PF02578">
    <property type="entry name" value="Cu-oxidase_4"/>
    <property type="match status" value="1"/>
</dbReference>
<evidence type="ECO:0000313" key="12">
    <source>
        <dbReference type="EMBL" id="GER01272.1"/>
    </source>
</evidence>
<protein>
    <recommendedName>
        <fullName evidence="10">Purine nucleoside phosphorylase</fullName>
    </recommendedName>
</protein>
<evidence type="ECO:0000313" key="13">
    <source>
        <dbReference type="Proteomes" id="UP000322084"/>
    </source>
</evidence>
<dbReference type="GO" id="GO:0016787">
    <property type="term" value="F:hydrolase activity"/>
    <property type="evidence" value="ECO:0007669"/>
    <property type="project" value="UniProtKB-KW"/>
</dbReference>
<evidence type="ECO:0000256" key="3">
    <source>
        <dbReference type="ARBA" id="ARBA00022679"/>
    </source>
</evidence>
<dbReference type="Proteomes" id="UP000322084">
    <property type="component" value="Unassembled WGS sequence"/>
</dbReference>
<accession>A0A5A7MZ45</accession>
<dbReference type="InterPro" id="IPR038371">
    <property type="entry name" value="Cu_polyphenol_OxRdtase_sf"/>
</dbReference>
<sequence>MSERRPPCAISSLLSACDGLEHGFFGRRGGVSHGPYESLNAGRGSDDDGAAVLENRRRICAAVGGGALATPYQIHSATAYYAGADFDSANPPRCDALVTDQPGLVVGIVTADCAPVLLVDPMAGIVAACHAGWRGAVSGIVAATVLEMEKRGARSDRIIAAIGPAIAQASYEVGDEVRQAFQAVDPFFANFFAKGVRAGAFQFDLEGAVAGQLARAGVSQVEPLGVDTYCDRDAYFSYRRSTHEGATDYGRQLSVITLAQT</sequence>
<dbReference type="NCBIfam" id="TIGR00726">
    <property type="entry name" value="peptidoglycan editing factor PgeF"/>
    <property type="match status" value="1"/>
</dbReference>
<dbReference type="Gene3D" id="3.60.140.10">
    <property type="entry name" value="CNF1/YfiH-like putative cysteine hydrolases"/>
    <property type="match status" value="1"/>
</dbReference>
<dbReference type="CDD" id="cd16833">
    <property type="entry name" value="YfiH"/>
    <property type="match status" value="1"/>
</dbReference>
<dbReference type="PANTHER" id="PTHR30616">
    <property type="entry name" value="UNCHARACTERIZED PROTEIN YFIH"/>
    <property type="match status" value="1"/>
</dbReference>